<accession>A0ACB0M6A3</accession>
<reference evidence="1" key="1">
    <citation type="submission" date="2023-10" db="EMBL/GenBank/DDBJ databases">
        <authorList>
            <person name="Rodriguez Cubillos JULIANA M."/>
            <person name="De Vega J."/>
        </authorList>
    </citation>
    <scope>NUCLEOTIDE SEQUENCE</scope>
</reference>
<gene>
    <name evidence="1" type="ORF">MILVUS5_LOCUS39925</name>
</gene>
<evidence type="ECO:0000313" key="1">
    <source>
        <dbReference type="EMBL" id="CAJ2677422.1"/>
    </source>
</evidence>
<comment type="caution">
    <text evidence="1">The sequence shown here is derived from an EMBL/GenBank/DDBJ whole genome shotgun (WGS) entry which is preliminary data.</text>
</comment>
<organism evidence="1 2">
    <name type="scientific">Trifolium pratense</name>
    <name type="common">Red clover</name>
    <dbReference type="NCBI Taxonomy" id="57577"/>
    <lineage>
        <taxon>Eukaryota</taxon>
        <taxon>Viridiplantae</taxon>
        <taxon>Streptophyta</taxon>
        <taxon>Embryophyta</taxon>
        <taxon>Tracheophyta</taxon>
        <taxon>Spermatophyta</taxon>
        <taxon>Magnoliopsida</taxon>
        <taxon>eudicotyledons</taxon>
        <taxon>Gunneridae</taxon>
        <taxon>Pentapetalae</taxon>
        <taxon>rosids</taxon>
        <taxon>fabids</taxon>
        <taxon>Fabales</taxon>
        <taxon>Fabaceae</taxon>
        <taxon>Papilionoideae</taxon>
        <taxon>50 kb inversion clade</taxon>
        <taxon>NPAAA clade</taxon>
        <taxon>Hologalegina</taxon>
        <taxon>IRL clade</taxon>
        <taxon>Trifolieae</taxon>
        <taxon>Trifolium</taxon>
    </lineage>
</organism>
<dbReference type="Proteomes" id="UP001177021">
    <property type="component" value="Unassembled WGS sequence"/>
</dbReference>
<proteinExistence type="predicted"/>
<protein>
    <submittedName>
        <fullName evidence="1">Uncharacterized protein</fullName>
    </submittedName>
</protein>
<evidence type="ECO:0000313" key="2">
    <source>
        <dbReference type="Proteomes" id="UP001177021"/>
    </source>
</evidence>
<name>A0ACB0M6A3_TRIPR</name>
<sequence>MPKVRDWSLSYPYWDGCGRYPYPPIDFDPPKPRLASFDEMKEWDEIKCPICMEIPHNTVLLKCSSYDKGCRPYMCNTSSRHSNCLDQFCKSFDSSLSSSKLEEIPLVATTASNSSQCGNRLQPKLSCPLCRGGIYGYMISETARRYMNSKLRSCSSETCEFQGTYPELRKHARVEHPTVRPTEVDPSRQGDWERMEQQRELEDVISSMNERYSAENSDEDTILSGSMHDLMSLVAYRLLTVEDGASLISSLWSDPTPRPRMSLHDRRYETVHRVSNVTQTNQSARWRSGLPSTHHHRRIHRAGSRINPSSSHDPEGASLMSSLWSDPTPRPRMSLHDRRYETVHRVSNVTQTNQSARWRSGLPSTHHHRRIGLSINPSSSHDPEGAILMSSLWSDPTPRPRMSLHDRRYETVHRVSISNVTQTNQSARWRSGLPSTHHHRRIGSRINPSSSHDPEGAR</sequence>
<dbReference type="EMBL" id="CASHSV030000823">
    <property type="protein sequence ID" value="CAJ2677422.1"/>
    <property type="molecule type" value="Genomic_DNA"/>
</dbReference>
<keyword evidence="2" id="KW-1185">Reference proteome</keyword>